<dbReference type="EMBL" id="FJOG01000003">
    <property type="protein sequence ID" value="CZR52974.1"/>
    <property type="molecule type" value="Genomic_DNA"/>
</dbReference>
<dbReference type="GO" id="GO:0003714">
    <property type="term" value="F:transcription corepressor activity"/>
    <property type="evidence" value="ECO:0007669"/>
    <property type="project" value="InterPro"/>
</dbReference>
<comment type="subcellular location">
    <subcellularLocation>
        <location evidence="1">Nucleus</location>
    </subcellularLocation>
</comment>
<dbReference type="Pfam" id="PF00400">
    <property type="entry name" value="WD40"/>
    <property type="match status" value="3"/>
</dbReference>
<keyword evidence="2 5" id="KW-0853">WD repeat</keyword>
<organism evidence="7 8">
    <name type="scientific">Phialocephala subalpina</name>
    <dbReference type="NCBI Taxonomy" id="576137"/>
    <lineage>
        <taxon>Eukaryota</taxon>
        <taxon>Fungi</taxon>
        <taxon>Dikarya</taxon>
        <taxon>Ascomycota</taxon>
        <taxon>Pezizomycotina</taxon>
        <taxon>Leotiomycetes</taxon>
        <taxon>Helotiales</taxon>
        <taxon>Mollisiaceae</taxon>
        <taxon>Phialocephala</taxon>
        <taxon>Phialocephala fortinii species complex</taxon>
    </lineage>
</organism>
<name>A0A1L7WJL8_9HELO</name>
<dbReference type="InterPro" id="IPR001680">
    <property type="entry name" value="WD40_rpt"/>
</dbReference>
<feature type="repeat" description="WD" evidence="5">
    <location>
        <begin position="338"/>
        <end position="389"/>
    </location>
</feature>
<keyword evidence="8" id="KW-1185">Reference proteome</keyword>
<keyword evidence="4" id="KW-0539">Nucleus</keyword>
<evidence type="ECO:0000256" key="6">
    <source>
        <dbReference type="SAM" id="MobiDB-lite"/>
    </source>
</evidence>
<dbReference type="InterPro" id="IPR036322">
    <property type="entry name" value="WD40_repeat_dom_sf"/>
</dbReference>
<dbReference type="PROSITE" id="PS00678">
    <property type="entry name" value="WD_REPEATS_1"/>
    <property type="match status" value="1"/>
</dbReference>
<evidence type="ECO:0000256" key="3">
    <source>
        <dbReference type="ARBA" id="ARBA00022737"/>
    </source>
</evidence>
<dbReference type="AlphaFoldDB" id="A0A1L7WJL8"/>
<dbReference type="SMART" id="SM00320">
    <property type="entry name" value="WD40"/>
    <property type="match status" value="4"/>
</dbReference>
<reference evidence="7 8" key="1">
    <citation type="submission" date="2016-03" db="EMBL/GenBank/DDBJ databases">
        <authorList>
            <person name="Ploux O."/>
        </authorList>
    </citation>
    <scope>NUCLEOTIDE SEQUENCE [LARGE SCALE GENOMIC DNA]</scope>
    <source>
        <strain evidence="7 8">UAMH 11012</strain>
    </source>
</reference>
<evidence type="ECO:0000256" key="5">
    <source>
        <dbReference type="PROSITE-ProRule" id="PRU00221"/>
    </source>
</evidence>
<evidence type="ECO:0000256" key="4">
    <source>
        <dbReference type="ARBA" id="ARBA00023242"/>
    </source>
</evidence>
<evidence type="ECO:0000313" key="8">
    <source>
        <dbReference type="Proteomes" id="UP000184330"/>
    </source>
</evidence>
<dbReference type="GO" id="GO:0006357">
    <property type="term" value="P:regulation of transcription by RNA polymerase II"/>
    <property type="evidence" value="ECO:0007669"/>
    <property type="project" value="TreeGrafter"/>
</dbReference>
<dbReference type="InterPro" id="IPR019775">
    <property type="entry name" value="WD40_repeat_CS"/>
</dbReference>
<evidence type="ECO:0000256" key="1">
    <source>
        <dbReference type="ARBA" id="ARBA00004123"/>
    </source>
</evidence>
<keyword evidence="3" id="KW-0677">Repeat</keyword>
<accession>A0A1L7WJL8</accession>
<dbReference type="GO" id="GO:0034967">
    <property type="term" value="C:Set3 complex"/>
    <property type="evidence" value="ECO:0007669"/>
    <property type="project" value="TreeGrafter"/>
</dbReference>
<dbReference type="PROSITE" id="PS50082">
    <property type="entry name" value="WD_REPEATS_2"/>
    <property type="match status" value="1"/>
</dbReference>
<dbReference type="STRING" id="576137.A0A1L7WJL8"/>
<dbReference type="PANTHER" id="PTHR22846:SF2">
    <property type="entry name" value="F-BOX-LIKE_WD REPEAT-CONTAINING PROTEIN EBI"/>
    <property type="match status" value="1"/>
</dbReference>
<dbReference type="InterPro" id="IPR015943">
    <property type="entry name" value="WD40/YVTN_repeat-like_dom_sf"/>
</dbReference>
<evidence type="ECO:0000313" key="7">
    <source>
        <dbReference type="EMBL" id="CZR52974.1"/>
    </source>
</evidence>
<dbReference type="OrthoDB" id="1367865at2759"/>
<dbReference type="Gene3D" id="2.130.10.10">
    <property type="entry name" value="YVTN repeat-like/Quinoprotein amine dehydrogenase"/>
    <property type="match status" value="1"/>
</dbReference>
<keyword evidence="7" id="KW-0675">Receptor</keyword>
<feature type="region of interest" description="Disordered" evidence="6">
    <location>
        <begin position="1"/>
        <end position="82"/>
    </location>
</feature>
<dbReference type="InterPro" id="IPR045183">
    <property type="entry name" value="Ebi-like"/>
</dbReference>
<dbReference type="PANTHER" id="PTHR22846">
    <property type="entry name" value="WD40 REPEAT PROTEIN"/>
    <property type="match status" value="1"/>
</dbReference>
<dbReference type="Proteomes" id="UP000184330">
    <property type="component" value="Unassembled WGS sequence"/>
</dbReference>
<sequence length="482" mass="52193">MPSSLPPPADEENEIARKRPIDNEQPQNQSAHPGKKPRLSNGYENGFDTTTMDVDDDQNGDENAYPSPEQLPSPVVATNGPSTDTQVAEVKDLTDRVYLPLSDDPMSSNAVLLQCEFNPQDPMILAAAGTDALARMWILTGSDSPENAPHHQLLDENVPSSTTITGLSWSSDGLCLAVSSEPIEDGTAKLEFWSVDGSPLTAFNGFDSPVICLRWNFTNEACLALCPQDEGKGTLLTVMYPRTGAALRFSLPHHILHDQALDATWTSNEEFCICGGDVLQSFLCNENEGAIVAGRKFETRSDHGLSKITYDFHSGFLATASDSGTIDIWDQSGQYRSFNAHQGTVTSLCWQPLKAPRAPGDEEERLLASAGDDGAISIWNARSSDARSKCSMTMNSAVVALSFAPDGEFIAGGTNSHVLIWKVGDVHLPFASWTRGPDPGWSTPHSHDSVVEEDQFSLSWDAGGQRFAYGANSRLAVVTFRP</sequence>
<protein>
    <submittedName>
        <fullName evidence="7">Related to nuclear receptor co-repressor/HDAC3 complex subunit TBLR1</fullName>
    </submittedName>
</protein>
<gene>
    <name evidence="7" type="ORF">PAC_02852</name>
</gene>
<dbReference type="SUPFAM" id="SSF50978">
    <property type="entry name" value="WD40 repeat-like"/>
    <property type="match status" value="1"/>
</dbReference>
<proteinExistence type="predicted"/>
<evidence type="ECO:0000256" key="2">
    <source>
        <dbReference type="ARBA" id="ARBA00022574"/>
    </source>
</evidence>